<dbReference type="InterPro" id="IPR012337">
    <property type="entry name" value="RNaseH-like_sf"/>
</dbReference>
<dbReference type="InterPro" id="IPR050951">
    <property type="entry name" value="Retrovirus_Pol_polyprotein"/>
</dbReference>
<dbReference type="InterPro" id="IPR001584">
    <property type="entry name" value="Integrase_cat-core"/>
</dbReference>
<dbReference type="GeneTree" id="ENSGT01000000214408"/>
<dbReference type="Ensembl" id="ENSAMXT00000035165.1">
    <property type="protein sequence ID" value="ENSAMXP00000038778.1"/>
    <property type="gene ID" value="ENSAMXG00000035206.1"/>
</dbReference>
<dbReference type="InterPro" id="IPR036397">
    <property type="entry name" value="RNaseH_sf"/>
</dbReference>
<dbReference type="InParanoid" id="A0A3B1J980"/>
<accession>A0A3B1J980</accession>
<reference evidence="3" key="1">
    <citation type="submission" date="2013-03" db="EMBL/GenBank/DDBJ databases">
        <authorList>
            <person name="Jeffery W."/>
            <person name="Warren W."/>
            <person name="Wilson R.K."/>
        </authorList>
    </citation>
    <scope>NUCLEOTIDE SEQUENCE</scope>
    <source>
        <strain evidence="3">female</strain>
    </source>
</reference>
<dbReference type="Bgee" id="ENSAMXG00000035206">
    <property type="expression patterns" value="Expressed in camera-type eye and 2 other cell types or tissues"/>
</dbReference>
<feature type="domain" description="Integrase catalytic" evidence="1">
    <location>
        <begin position="33"/>
        <end position="192"/>
    </location>
</feature>
<reference evidence="2" key="3">
    <citation type="submission" date="2025-08" db="UniProtKB">
        <authorList>
            <consortium name="Ensembl"/>
        </authorList>
    </citation>
    <scope>IDENTIFICATION</scope>
</reference>
<reference evidence="2" key="4">
    <citation type="submission" date="2025-09" db="UniProtKB">
        <authorList>
            <consortium name="Ensembl"/>
        </authorList>
    </citation>
    <scope>IDENTIFICATION</scope>
</reference>
<organism evidence="2 3">
    <name type="scientific">Astyanax mexicanus</name>
    <name type="common">Blind cave fish</name>
    <name type="synonym">Astyanax fasciatus mexicanus</name>
    <dbReference type="NCBI Taxonomy" id="7994"/>
    <lineage>
        <taxon>Eukaryota</taxon>
        <taxon>Metazoa</taxon>
        <taxon>Chordata</taxon>
        <taxon>Craniata</taxon>
        <taxon>Vertebrata</taxon>
        <taxon>Euteleostomi</taxon>
        <taxon>Actinopterygii</taxon>
        <taxon>Neopterygii</taxon>
        <taxon>Teleostei</taxon>
        <taxon>Ostariophysi</taxon>
        <taxon>Characiformes</taxon>
        <taxon>Characoidei</taxon>
        <taxon>Acestrorhamphidae</taxon>
        <taxon>Acestrorhamphinae</taxon>
        <taxon>Astyanax</taxon>
    </lineage>
</organism>
<evidence type="ECO:0000259" key="1">
    <source>
        <dbReference type="PROSITE" id="PS50994"/>
    </source>
</evidence>
<proteinExistence type="predicted"/>
<dbReference type="GO" id="GO:0015074">
    <property type="term" value="P:DNA integration"/>
    <property type="evidence" value="ECO:0007669"/>
    <property type="project" value="InterPro"/>
</dbReference>
<sequence length="344" mass="39008">MREHVASYIKGCLVCCQFQPANPLHRAPLQRKGLTFPWSDLQMDWVGPLTKSARGNKYFLTVTCAFTKWVECLPAANDTAITTACLLVNHIFTRFGLPCRVDSDRGTHFTAEVMQQMWHVLGVKAKLHVSYHPQSSGQVERANRTVVSILKKFVATHHRDWDVKLPLVLMAIRATPHDSTGVSPFEVMTGRQMTLPLHLLYQPGGTDTSVAYTTQQYIDDLQKHLKSTFAFAQQHMARSAQGRKAYYDQKASYDELQVGDKVWYYIFAQPVEKPQSNTGRLARKLMPRWTGPHTITDKLSPVVYQIQISQGSKEPTRKWVHRNQIKPHQSPMGQVGAANALIRV</sequence>
<protein>
    <recommendedName>
        <fullName evidence="1">Integrase catalytic domain-containing protein</fullName>
    </recommendedName>
</protein>
<dbReference type="AlphaFoldDB" id="A0A3B1J980"/>
<evidence type="ECO:0000313" key="2">
    <source>
        <dbReference type="Ensembl" id="ENSAMXP00000038778.1"/>
    </source>
</evidence>
<dbReference type="Proteomes" id="UP000018467">
    <property type="component" value="Unassembled WGS sequence"/>
</dbReference>
<dbReference type="PANTHER" id="PTHR37984:SF12">
    <property type="entry name" value="RIBONUCLEASE H"/>
    <property type="match status" value="1"/>
</dbReference>
<dbReference type="Pfam" id="PF00665">
    <property type="entry name" value="rve"/>
    <property type="match status" value="1"/>
</dbReference>
<reference evidence="3" key="2">
    <citation type="journal article" date="2014" name="Nat. Commun.">
        <title>The cavefish genome reveals candidate genes for eye loss.</title>
        <authorList>
            <person name="McGaugh S.E."/>
            <person name="Gross J.B."/>
            <person name="Aken B."/>
            <person name="Blin M."/>
            <person name="Borowsky R."/>
            <person name="Chalopin D."/>
            <person name="Hinaux H."/>
            <person name="Jeffery W.R."/>
            <person name="Keene A."/>
            <person name="Ma L."/>
            <person name="Minx P."/>
            <person name="Murphy D."/>
            <person name="O'Quin K.E."/>
            <person name="Retaux S."/>
            <person name="Rohner N."/>
            <person name="Searle S.M."/>
            <person name="Stahl B.A."/>
            <person name="Tabin C."/>
            <person name="Volff J.N."/>
            <person name="Yoshizawa M."/>
            <person name="Warren W.C."/>
        </authorList>
    </citation>
    <scope>NUCLEOTIDE SEQUENCE [LARGE SCALE GENOMIC DNA]</scope>
    <source>
        <strain evidence="3">female</strain>
    </source>
</reference>
<dbReference type="GO" id="GO:0003676">
    <property type="term" value="F:nucleic acid binding"/>
    <property type="evidence" value="ECO:0007669"/>
    <property type="project" value="InterPro"/>
</dbReference>
<dbReference type="PROSITE" id="PS50994">
    <property type="entry name" value="INTEGRASE"/>
    <property type="match status" value="1"/>
</dbReference>
<keyword evidence="3" id="KW-1185">Reference proteome</keyword>
<name>A0A3B1J980_ASTMX</name>
<dbReference type="FunFam" id="3.30.420.10:FF:000032">
    <property type="entry name" value="Retrovirus-related Pol polyprotein from transposon 297-like Protein"/>
    <property type="match status" value="1"/>
</dbReference>
<dbReference type="STRING" id="7994.ENSAMXP00000038778"/>
<dbReference type="Gene3D" id="3.30.420.10">
    <property type="entry name" value="Ribonuclease H-like superfamily/Ribonuclease H"/>
    <property type="match status" value="1"/>
</dbReference>
<evidence type="ECO:0000313" key="3">
    <source>
        <dbReference type="Proteomes" id="UP000018467"/>
    </source>
</evidence>
<dbReference type="SUPFAM" id="SSF53098">
    <property type="entry name" value="Ribonuclease H-like"/>
    <property type="match status" value="1"/>
</dbReference>
<dbReference type="PANTHER" id="PTHR37984">
    <property type="entry name" value="PROTEIN CBG26694"/>
    <property type="match status" value="1"/>
</dbReference>